<comment type="caution">
    <text evidence="2">The sequence shown here is derived from an EMBL/GenBank/DDBJ whole genome shotgun (WGS) entry which is preliminary data.</text>
</comment>
<sequence length="240" mass="26604">MAFSTVGSKKVAAHVSILLINLIVLILSARVNQFQDFFFIADRFPFILSIITFVLLGAMTVVDFVSNSSVTGRPQFEVGVLSVFGIFWLAFNAFSASRWASCPLNCSTIPNDFPDTVQWCQELSALRVLVWIEWLMILFIAALTLRFAISQNSRGNTHVFKTPLSRYTPTVPAGQNTEYAFGAQNNPASYTTYNPSNAAAYNHSNTFEPAAYGSNAFEPGVYNSNSYNTQSMQYHDARLG</sequence>
<evidence type="ECO:0000313" key="3">
    <source>
        <dbReference type="Proteomes" id="UP001215598"/>
    </source>
</evidence>
<feature type="transmembrane region" description="Helical" evidence="1">
    <location>
        <begin position="44"/>
        <end position="66"/>
    </location>
</feature>
<accession>A0AAD7JQL9</accession>
<dbReference type="EMBL" id="JARKIB010000020">
    <property type="protein sequence ID" value="KAJ7768361.1"/>
    <property type="molecule type" value="Genomic_DNA"/>
</dbReference>
<keyword evidence="3" id="KW-1185">Reference proteome</keyword>
<reference evidence="2" key="1">
    <citation type="submission" date="2023-03" db="EMBL/GenBank/DDBJ databases">
        <title>Massive genome expansion in bonnet fungi (Mycena s.s.) driven by repeated elements and novel gene families across ecological guilds.</title>
        <authorList>
            <consortium name="Lawrence Berkeley National Laboratory"/>
            <person name="Harder C.B."/>
            <person name="Miyauchi S."/>
            <person name="Viragh M."/>
            <person name="Kuo A."/>
            <person name="Thoen E."/>
            <person name="Andreopoulos B."/>
            <person name="Lu D."/>
            <person name="Skrede I."/>
            <person name="Drula E."/>
            <person name="Henrissat B."/>
            <person name="Morin E."/>
            <person name="Kohler A."/>
            <person name="Barry K."/>
            <person name="LaButti K."/>
            <person name="Morin E."/>
            <person name="Salamov A."/>
            <person name="Lipzen A."/>
            <person name="Mereny Z."/>
            <person name="Hegedus B."/>
            <person name="Baldrian P."/>
            <person name="Stursova M."/>
            <person name="Weitz H."/>
            <person name="Taylor A."/>
            <person name="Grigoriev I.V."/>
            <person name="Nagy L.G."/>
            <person name="Martin F."/>
            <person name="Kauserud H."/>
        </authorList>
    </citation>
    <scope>NUCLEOTIDE SEQUENCE</scope>
    <source>
        <strain evidence="2">CBHHK182m</strain>
    </source>
</reference>
<evidence type="ECO:0000313" key="2">
    <source>
        <dbReference type="EMBL" id="KAJ7768361.1"/>
    </source>
</evidence>
<dbReference type="Proteomes" id="UP001215598">
    <property type="component" value="Unassembled WGS sequence"/>
</dbReference>
<keyword evidence="1" id="KW-1133">Transmembrane helix</keyword>
<keyword evidence="1" id="KW-0812">Transmembrane</keyword>
<feature type="transmembrane region" description="Helical" evidence="1">
    <location>
        <begin position="12"/>
        <end position="32"/>
    </location>
</feature>
<feature type="transmembrane region" description="Helical" evidence="1">
    <location>
        <begin position="78"/>
        <end position="95"/>
    </location>
</feature>
<dbReference type="AlphaFoldDB" id="A0AAD7JQL9"/>
<protein>
    <recommendedName>
        <fullName evidence="4">MARVEL domain-containing protein</fullName>
    </recommendedName>
</protein>
<organism evidence="2 3">
    <name type="scientific">Mycena metata</name>
    <dbReference type="NCBI Taxonomy" id="1033252"/>
    <lineage>
        <taxon>Eukaryota</taxon>
        <taxon>Fungi</taxon>
        <taxon>Dikarya</taxon>
        <taxon>Basidiomycota</taxon>
        <taxon>Agaricomycotina</taxon>
        <taxon>Agaricomycetes</taxon>
        <taxon>Agaricomycetidae</taxon>
        <taxon>Agaricales</taxon>
        <taxon>Marasmiineae</taxon>
        <taxon>Mycenaceae</taxon>
        <taxon>Mycena</taxon>
    </lineage>
</organism>
<keyword evidence="1" id="KW-0472">Membrane</keyword>
<name>A0AAD7JQL9_9AGAR</name>
<evidence type="ECO:0000256" key="1">
    <source>
        <dbReference type="SAM" id="Phobius"/>
    </source>
</evidence>
<evidence type="ECO:0008006" key="4">
    <source>
        <dbReference type="Google" id="ProtNLM"/>
    </source>
</evidence>
<gene>
    <name evidence="2" type="ORF">B0H16DRAFT_1411809</name>
</gene>
<proteinExistence type="predicted"/>
<feature type="transmembrane region" description="Helical" evidence="1">
    <location>
        <begin position="128"/>
        <end position="149"/>
    </location>
</feature>